<feature type="region of interest" description="Disordered" evidence="1">
    <location>
        <begin position="1"/>
        <end position="25"/>
    </location>
</feature>
<sequence>MIPTPTDPLGFLNNSSADPPRRTNDQTDLIQDLLYEIIRVKDLIKYYDAIPNGAGQLGSSILTELVAEAYKSLVDYDTVLMKKYYDLLLNCD</sequence>
<comment type="caution">
    <text evidence="2">The sequence shown here is derived from an EMBL/GenBank/DDBJ whole genome shotgun (WGS) entry which is preliminary data.</text>
</comment>
<gene>
    <name evidence="2" type="ORF">BDD43_3474</name>
</gene>
<keyword evidence="3" id="KW-1185">Reference proteome</keyword>
<dbReference type="OrthoDB" id="797307at2"/>
<dbReference type="AlphaFoldDB" id="A0A495J2S3"/>
<dbReference type="RefSeq" id="WP_121198785.1">
    <property type="nucleotide sequence ID" value="NZ_RBKU01000001.1"/>
</dbReference>
<evidence type="ECO:0000256" key="1">
    <source>
        <dbReference type="SAM" id="MobiDB-lite"/>
    </source>
</evidence>
<reference evidence="2 3" key="1">
    <citation type="submission" date="2018-10" db="EMBL/GenBank/DDBJ databases">
        <title>Genomic Encyclopedia of Archaeal and Bacterial Type Strains, Phase II (KMG-II): from individual species to whole genera.</title>
        <authorList>
            <person name="Goeker M."/>
        </authorList>
    </citation>
    <scope>NUCLEOTIDE SEQUENCE [LARGE SCALE GENOMIC DNA]</scope>
    <source>
        <strain evidence="2 3">DSM 18602</strain>
    </source>
</reference>
<dbReference type="Proteomes" id="UP000268007">
    <property type="component" value="Unassembled WGS sequence"/>
</dbReference>
<evidence type="ECO:0000313" key="2">
    <source>
        <dbReference type="EMBL" id="RKR83270.1"/>
    </source>
</evidence>
<name>A0A495J2S3_9SPHI</name>
<accession>A0A495J2S3</accession>
<protein>
    <submittedName>
        <fullName evidence="2">Uncharacterized protein</fullName>
    </submittedName>
</protein>
<dbReference type="EMBL" id="RBKU01000001">
    <property type="protein sequence ID" value="RKR83270.1"/>
    <property type="molecule type" value="Genomic_DNA"/>
</dbReference>
<evidence type="ECO:0000313" key="3">
    <source>
        <dbReference type="Proteomes" id="UP000268007"/>
    </source>
</evidence>
<organism evidence="2 3">
    <name type="scientific">Mucilaginibacter gracilis</name>
    <dbReference type="NCBI Taxonomy" id="423350"/>
    <lineage>
        <taxon>Bacteria</taxon>
        <taxon>Pseudomonadati</taxon>
        <taxon>Bacteroidota</taxon>
        <taxon>Sphingobacteriia</taxon>
        <taxon>Sphingobacteriales</taxon>
        <taxon>Sphingobacteriaceae</taxon>
        <taxon>Mucilaginibacter</taxon>
    </lineage>
</organism>
<proteinExistence type="predicted"/>